<evidence type="ECO:0000313" key="1">
    <source>
        <dbReference type="EMBL" id="PQP93693.1"/>
    </source>
</evidence>
<organism evidence="1 2">
    <name type="scientific">Prunus yedoensis var. nudiflora</name>
    <dbReference type="NCBI Taxonomy" id="2094558"/>
    <lineage>
        <taxon>Eukaryota</taxon>
        <taxon>Viridiplantae</taxon>
        <taxon>Streptophyta</taxon>
        <taxon>Embryophyta</taxon>
        <taxon>Tracheophyta</taxon>
        <taxon>Spermatophyta</taxon>
        <taxon>Magnoliopsida</taxon>
        <taxon>eudicotyledons</taxon>
        <taxon>Gunneridae</taxon>
        <taxon>Pentapetalae</taxon>
        <taxon>rosids</taxon>
        <taxon>fabids</taxon>
        <taxon>Rosales</taxon>
        <taxon>Rosaceae</taxon>
        <taxon>Amygdaloideae</taxon>
        <taxon>Amygdaleae</taxon>
        <taxon>Prunus</taxon>
    </lineage>
</organism>
<keyword evidence="2" id="KW-1185">Reference proteome</keyword>
<dbReference type="AlphaFoldDB" id="A0A314XQW4"/>
<reference evidence="1 2" key="1">
    <citation type="submission" date="2018-02" db="EMBL/GenBank/DDBJ databases">
        <title>Draft genome of wild Prunus yedoensis var. nudiflora.</title>
        <authorList>
            <person name="Baek S."/>
            <person name="Kim J.-H."/>
            <person name="Choi K."/>
            <person name="Kim G.-B."/>
            <person name="Cho A."/>
            <person name="Jang H."/>
            <person name="Shin C.-H."/>
            <person name="Yu H.-J."/>
            <person name="Mun J.-H."/>
        </authorList>
    </citation>
    <scope>NUCLEOTIDE SEQUENCE [LARGE SCALE GENOMIC DNA]</scope>
    <source>
        <strain evidence="2">cv. Jeju island</strain>
        <tissue evidence="1">Leaf</tissue>
    </source>
</reference>
<name>A0A314XQW4_PRUYE</name>
<comment type="caution">
    <text evidence="1">The sequence shown here is derived from an EMBL/GenBank/DDBJ whole genome shotgun (WGS) entry which is preliminary data.</text>
</comment>
<proteinExistence type="predicted"/>
<protein>
    <submittedName>
        <fullName evidence="1">Uncharacterized protein</fullName>
    </submittedName>
</protein>
<dbReference type="EMBL" id="PJQY01002438">
    <property type="protein sequence ID" value="PQP93693.1"/>
    <property type="molecule type" value="Genomic_DNA"/>
</dbReference>
<dbReference type="Proteomes" id="UP000250321">
    <property type="component" value="Unassembled WGS sequence"/>
</dbReference>
<gene>
    <name evidence="1" type="ORF">Pyn_03690</name>
</gene>
<evidence type="ECO:0000313" key="2">
    <source>
        <dbReference type="Proteomes" id="UP000250321"/>
    </source>
</evidence>
<sequence length="97" mass="11374">MAEEVPCFTTPFLEIGRQIRWGLGRLQSDRIRNSVKPTQELNYLRLFFSASNLQQGMEGKSYCYHHEKCFLRSCCSYCSIYHELSKKDVMRTSKPKA</sequence>
<accession>A0A314XQW4</accession>